<dbReference type="AlphaFoldDB" id="A0AA40DUE1"/>
<keyword evidence="2" id="KW-1185">Reference proteome</keyword>
<sequence length="72" mass="7926">MLLATFRLCSGSFLPTGRPCFAPFPISPSIWAFLAPRPISLMTLTANRKAMETSHWSVMAWGTEKGRLAPCV</sequence>
<accession>A0AA40DUE1</accession>
<name>A0AA40DUE1_9PEZI</name>
<gene>
    <name evidence="1" type="ORF">B0T21DRAFT_376108</name>
</gene>
<comment type="caution">
    <text evidence="1">The sequence shown here is derived from an EMBL/GenBank/DDBJ whole genome shotgun (WGS) entry which is preliminary data.</text>
</comment>
<reference evidence="1" key="1">
    <citation type="submission" date="2023-06" db="EMBL/GenBank/DDBJ databases">
        <title>Genome-scale phylogeny and comparative genomics of the fungal order Sordariales.</title>
        <authorList>
            <consortium name="Lawrence Berkeley National Laboratory"/>
            <person name="Hensen N."/>
            <person name="Bonometti L."/>
            <person name="Westerberg I."/>
            <person name="Brannstrom I.O."/>
            <person name="Guillou S."/>
            <person name="Cros-Aarteil S."/>
            <person name="Calhoun S."/>
            <person name="Haridas S."/>
            <person name="Kuo A."/>
            <person name="Mondo S."/>
            <person name="Pangilinan J."/>
            <person name="Riley R."/>
            <person name="Labutti K."/>
            <person name="Andreopoulos B."/>
            <person name="Lipzen A."/>
            <person name="Chen C."/>
            <person name="Yanf M."/>
            <person name="Daum C."/>
            <person name="Ng V."/>
            <person name="Clum A."/>
            <person name="Steindorff A."/>
            <person name="Ohm R."/>
            <person name="Martin F."/>
            <person name="Silar P."/>
            <person name="Natvig D."/>
            <person name="Lalanne C."/>
            <person name="Gautier V."/>
            <person name="Ament-Velasquez S.L."/>
            <person name="Kruys A."/>
            <person name="Hutchinson M.I."/>
            <person name="Powell A.J."/>
            <person name="Barry K."/>
            <person name="Miller A.N."/>
            <person name="Grigoriev I.V."/>
            <person name="Debuchy R."/>
            <person name="Gladieux P."/>
            <person name="Thoren M.H."/>
            <person name="Johannesson H."/>
        </authorList>
    </citation>
    <scope>NUCLEOTIDE SEQUENCE</scope>
    <source>
        <strain evidence="1">CBS 540.89</strain>
    </source>
</reference>
<organism evidence="1 2">
    <name type="scientific">Apiosordaria backusii</name>
    <dbReference type="NCBI Taxonomy" id="314023"/>
    <lineage>
        <taxon>Eukaryota</taxon>
        <taxon>Fungi</taxon>
        <taxon>Dikarya</taxon>
        <taxon>Ascomycota</taxon>
        <taxon>Pezizomycotina</taxon>
        <taxon>Sordariomycetes</taxon>
        <taxon>Sordariomycetidae</taxon>
        <taxon>Sordariales</taxon>
        <taxon>Lasiosphaeriaceae</taxon>
        <taxon>Apiosordaria</taxon>
    </lineage>
</organism>
<evidence type="ECO:0000313" key="1">
    <source>
        <dbReference type="EMBL" id="KAK0712188.1"/>
    </source>
</evidence>
<proteinExistence type="predicted"/>
<dbReference type="Proteomes" id="UP001172159">
    <property type="component" value="Unassembled WGS sequence"/>
</dbReference>
<evidence type="ECO:0000313" key="2">
    <source>
        <dbReference type="Proteomes" id="UP001172159"/>
    </source>
</evidence>
<dbReference type="EMBL" id="JAUKTV010000016">
    <property type="protein sequence ID" value="KAK0712188.1"/>
    <property type="molecule type" value="Genomic_DNA"/>
</dbReference>
<protein>
    <submittedName>
        <fullName evidence="1">Uncharacterized protein</fullName>
    </submittedName>
</protein>